<dbReference type="SUPFAM" id="SSF46785">
    <property type="entry name" value="Winged helix' DNA-binding domain"/>
    <property type="match status" value="1"/>
</dbReference>
<dbReference type="InterPro" id="IPR036390">
    <property type="entry name" value="WH_DNA-bd_sf"/>
</dbReference>
<accession>A0ABV0EIR1</accession>
<dbReference type="InterPro" id="IPR000835">
    <property type="entry name" value="HTH_MarR-typ"/>
</dbReference>
<organism evidence="2 3">
    <name type="scientific">Candidatus Enterococcus ferrettii</name>
    <dbReference type="NCBI Taxonomy" id="2815324"/>
    <lineage>
        <taxon>Bacteria</taxon>
        <taxon>Bacillati</taxon>
        <taxon>Bacillota</taxon>
        <taxon>Bacilli</taxon>
        <taxon>Lactobacillales</taxon>
        <taxon>Enterococcaceae</taxon>
        <taxon>Enterococcus</taxon>
    </lineage>
</organism>
<dbReference type="RefSeq" id="WP_207705251.1">
    <property type="nucleotide sequence ID" value="NZ_JAFREL020000001.1"/>
</dbReference>
<comment type="caution">
    <text evidence="2">The sequence shown here is derived from an EMBL/GenBank/DDBJ whole genome shotgun (WGS) entry which is preliminary data.</text>
</comment>
<dbReference type="PANTHER" id="PTHR33164:SF89">
    <property type="entry name" value="MARR FAMILY REGULATORY PROTEIN"/>
    <property type="match status" value="1"/>
</dbReference>
<dbReference type="EMBL" id="JAFREL020000001">
    <property type="protein sequence ID" value="MEO1768512.1"/>
    <property type="molecule type" value="Genomic_DNA"/>
</dbReference>
<dbReference type="Pfam" id="PF12802">
    <property type="entry name" value="MarR_2"/>
    <property type="match status" value="1"/>
</dbReference>
<reference evidence="2 3" key="1">
    <citation type="submission" date="2021-03" db="EMBL/GenBank/DDBJ databases">
        <authorList>
            <person name="Gilmore M.S."/>
            <person name="Schwartzman J."/>
            <person name="Van Tyne D."/>
            <person name="Martin M."/>
            <person name="Earl A.M."/>
            <person name="Manson A.L."/>
            <person name="Straub T."/>
            <person name="Salamzade R."/>
            <person name="Saavedra J."/>
            <person name="Lebreton F."/>
            <person name="Prichula J."/>
            <person name="Schaufler K."/>
            <person name="Gaca A."/>
            <person name="Sgardioli B."/>
            <person name="Wagenaar J."/>
            <person name="Strong T."/>
        </authorList>
    </citation>
    <scope>NUCLEOTIDE SEQUENCE [LARGE SCALE GENOMIC DNA]</scope>
    <source>
        <strain evidence="2 3">665A</strain>
    </source>
</reference>
<dbReference type="PROSITE" id="PS50995">
    <property type="entry name" value="HTH_MARR_2"/>
    <property type="match status" value="1"/>
</dbReference>
<evidence type="ECO:0000259" key="1">
    <source>
        <dbReference type="PROSITE" id="PS50995"/>
    </source>
</evidence>
<proteinExistence type="predicted"/>
<dbReference type="SMART" id="SM00347">
    <property type="entry name" value="HTH_MARR"/>
    <property type="match status" value="1"/>
</dbReference>
<dbReference type="InterPro" id="IPR036388">
    <property type="entry name" value="WH-like_DNA-bd_sf"/>
</dbReference>
<sequence length="161" mass="18357">MDIHHLIETFSKNRDSQQRAIFSSLFILGNRLQTSFDKLDPAVTLKQFMLLTMVKNSPEEGLTLTQIGELLGSSRQTAKKLALSLEKKQLVKIKQSTHDKRKSLLTITPEGVDYFAKVAALHSTALGRLFEGYSDEEVEQFFIIFMKLYEGVEELEQLAFE</sequence>
<dbReference type="InterPro" id="IPR039422">
    <property type="entry name" value="MarR/SlyA-like"/>
</dbReference>
<evidence type="ECO:0000313" key="3">
    <source>
        <dbReference type="Proteomes" id="UP000664357"/>
    </source>
</evidence>
<dbReference type="PRINTS" id="PR00598">
    <property type="entry name" value="HTHMARR"/>
</dbReference>
<reference evidence="2 3" key="2">
    <citation type="submission" date="2024-02" db="EMBL/GenBank/DDBJ databases">
        <title>The Genome Sequence of Enterococcus sp. DIV0159.</title>
        <authorList>
            <person name="Earl A."/>
            <person name="Manson A."/>
            <person name="Gilmore M."/>
            <person name="Sanders J."/>
            <person name="Shea T."/>
            <person name="Howe W."/>
            <person name="Livny J."/>
            <person name="Cuomo C."/>
            <person name="Neafsey D."/>
            <person name="Birren B."/>
        </authorList>
    </citation>
    <scope>NUCLEOTIDE SEQUENCE [LARGE SCALE GENOMIC DNA]</scope>
    <source>
        <strain evidence="2 3">665A</strain>
    </source>
</reference>
<keyword evidence="3" id="KW-1185">Reference proteome</keyword>
<dbReference type="Proteomes" id="UP000664357">
    <property type="component" value="Unassembled WGS sequence"/>
</dbReference>
<dbReference type="PANTHER" id="PTHR33164">
    <property type="entry name" value="TRANSCRIPTIONAL REGULATOR, MARR FAMILY"/>
    <property type="match status" value="1"/>
</dbReference>
<gene>
    <name evidence="2" type="ORF">JZO67_000423</name>
</gene>
<protein>
    <recommendedName>
        <fullName evidence="1">HTH marR-type domain-containing protein</fullName>
    </recommendedName>
</protein>
<dbReference type="Gene3D" id="1.10.10.10">
    <property type="entry name" value="Winged helix-like DNA-binding domain superfamily/Winged helix DNA-binding domain"/>
    <property type="match status" value="1"/>
</dbReference>
<feature type="domain" description="HTH marR-type" evidence="1">
    <location>
        <begin position="18"/>
        <end position="150"/>
    </location>
</feature>
<name>A0ABV0EIR1_9ENTE</name>
<evidence type="ECO:0000313" key="2">
    <source>
        <dbReference type="EMBL" id="MEO1768512.1"/>
    </source>
</evidence>